<evidence type="ECO:0000256" key="1">
    <source>
        <dbReference type="ARBA" id="ARBA00023115"/>
    </source>
</evidence>
<keyword evidence="1" id="KW-0620">Polyamine biosynthesis</keyword>
<dbReference type="RefSeq" id="WP_075006517.1">
    <property type="nucleotide sequence ID" value="NZ_FOAP01000005.1"/>
</dbReference>
<reference evidence="3" key="1">
    <citation type="submission" date="2016-10" db="EMBL/GenBank/DDBJ databases">
        <authorList>
            <person name="Varghese N."/>
            <person name="Submissions S."/>
        </authorList>
    </citation>
    <scope>NUCLEOTIDE SEQUENCE [LARGE SCALE GENOMIC DNA]</scope>
    <source>
        <strain evidence="3">DSM 17044</strain>
    </source>
</reference>
<accession>A0A1H7P5T3</accession>
<dbReference type="Gene3D" id="3.40.50.150">
    <property type="entry name" value="Vaccinia Virus protein VP39"/>
    <property type="match status" value="1"/>
</dbReference>
<dbReference type="InterPro" id="IPR029063">
    <property type="entry name" value="SAM-dependent_MTases_sf"/>
</dbReference>
<protein>
    <submittedName>
        <fullName evidence="2">Spermidine synthase</fullName>
    </submittedName>
</protein>
<organism evidence="2 3">
    <name type="scientific">Stigmatella aurantiaca</name>
    <dbReference type="NCBI Taxonomy" id="41"/>
    <lineage>
        <taxon>Bacteria</taxon>
        <taxon>Pseudomonadati</taxon>
        <taxon>Myxococcota</taxon>
        <taxon>Myxococcia</taxon>
        <taxon>Myxococcales</taxon>
        <taxon>Cystobacterineae</taxon>
        <taxon>Archangiaceae</taxon>
        <taxon>Stigmatella</taxon>
    </lineage>
</organism>
<dbReference type="GO" id="GO:0006596">
    <property type="term" value="P:polyamine biosynthetic process"/>
    <property type="evidence" value="ECO:0007669"/>
    <property type="project" value="UniProtKB-KW"/>
</dbReference>
<dbReference type="EMBL" id="FOAP01000005">
    <property type="protein sequence ID" value="SEL31220.1"/>
    <property type="molecule type" value="Genomic_DNA"/>
</dbReference>
<dbReference type="AlphaFoldDB" id="A0A1H7P5T3"/>
<evidence type="ECO:0000313" key="2">
    <source>
        <dbReference type="EMBL" id="SEL31220.1"/>
    </source>
</evidence>
<evidence type="ECO:0000313" key="3">
    <source>
        <dbReference type="Proteomes" id="UP000182719"/>
    </source>
</evidence>
<name>A0A1H7P5T3_STIAU</name>
<proteinExistence type="predicted"/>
<dbReference type="OrthoDB" id="9793351at2"/>
<dbReference type="Proteomes" id="UP000182719">
    <property type="component" value="Unassembled WGS sequence"/>
</dbReference>
<gene>
    <name evidence="2" type="ORF">SAMN05444354_105188</name>
</gene>
<keyword evidence="3" id="KW-1185">Reference proteome</keyword>
<dbReference type="PANTHER" id="PTHR43317">
    <property type="entry name" value="THERMOSPERMINE SYNTHASE ACAULIS5"/>
    <property type="match status" value="1"/>
</dbReference>
<sequence>MKPWEVLARAPVPGGKGEFVLHHRDGEFVIRVNGLELMSSRVHGSEEELARRGCEGLRATPGARVLVGGLGLGYTLRATLDVLAEDAQVVVAELAPAIVAWNQGPLAPLAGEPLKDGRVRVETADVKRVMRGGGPWDAILLDVDNGPSGLTQPSNAGLYDSAGLATAHAALKPGGVLAVWSASPDERFTRRLEQAGFTAELHSSRAGKGRGTRHTLFLARRRRAKRQGSAL</sequence>
<dbReference type="SUPFAM" id="SSF53335">
    <property type="entry name" value="S-adenosyl-L-methionine-dependent methyltransferases"/>
    <property type="match status" value="1"/>
</dbReference>
<dbReference type="PANTHER" id="PTHR43317:SF3">
    <property type="entry name" value="BLR2883 PROTEIN"/>
    <property type="match status" value="1"/>
</dbReference>